<accession>A0A4C2A1W6</accession>
<feature type="compositionally biased region" description="Polar residues" evidence="1">
    <location>
        <begin position="95"/>
        <end position="106"/>
    </location>
</feature>
<evidence type="ECO:0000256" key="1">
    <source>
        <dbReference type="SAM" id="MobiDB-lite"/>
    </source>
</evidence>
<protein>
    <submittedName>
        <fullName evidence="2">Uncharacterized protein</fullName>
    </submittedName>
</protein>
<dbReference type="EMBL" id="BGZK01002474">
    <property type="protein sequence ID" value="GBP94200.1"/>
    <property type="molecule type" value="Genomic_DNA"/>
</dbReference>
<gene>
    <name evidence="2" type="ORF">EVAR_69555_1</name>
</gene>
<dbReference type="OrthoDB" id="7492529at2759"/>
<evidence type="ECO:0000313" key="2">
    <source>
        <dbReference type="EMBL" id="GBP94200.1"/>
    </source>
</evidence>
<keyword evidence="3" id="KW-1185">Reference proteome</keyword>
<feature type="region of interest" description="Disordered" evidence="1">
    <location>
        <begin position="78"/>
        <end position="109"/>
    </location>
</feature>
<name>A0A4C2A1W6_EUMVA</name>
<dbReference type="Proteomes" id="UP000299102">
    <property type="component" value="Unassembled WGS sequence"/>
</dbReference>
<evidence type="ECO:0000313" key="3">
    <source>
        <dbReference type="Proteomes" id="UP000299102"/>
    </source>
</evidence>
<dbReference type="AlphaFoldDB" id="A0A4C2A1W6"/>
<reference evidence="2 3" key="1">
    <citation type="journal article" date="2019" name="Commun. Biol.">
        <title>The bagworm genome reveals a unique fibroin gene that provides high tensile strength.</title>
        <authorList>
            <person name="Kono N."/>
            <person name="Nakamura H."/>
            <person name="Ohtoshi R."/>
            <person name="Tomita M."/>
            <person name="Numata K."/>
            <person name="Arakawa K."/>
        </authorList>
    </citation>
    <scope>NUCLEOTIDE SEQUENCE [LARGE SCALE GENOMIC DNA]</scope>
</reference>
<organism evidence="2 3">
    <name type="scientific">Eumeta variegata</name>
    <name type="common">Bagworm moth</name>
    <name type="synonym">Eumeta japonica</name>
    <dbReference type="NCBI Taxonomy" id="151549"/>
    <lineage>
        <taxon>Eukaryota</taxon>
        <taxon>Metazoa</taxon>
        <taxon>Ecdysozoa</taxon>
        <taxon>Arthropoda</taxon>
        <taxon>Hexapoda</taxon>
        <taxon>Insecta</taxon>
        <taxon>Pterygota</taxon>
        <taxon>Neoptera</taxon>
        <taxon>Endopterygota</taxon>
        <taxon>Lepidoptera</taxon>
        <taxon>Glossata</taxon>
        <taxon>Ditrysia</taxon>
        <taxon>Tineoidea</taxon>
        <taxon>Psychidae</taxon>
        <taxon>Oiketicinae</taxon>
        <taxon>Eumeta</taxon>
    </lineage>
</organism>
<proteinExistence type="predicted"/>
<sequence>MATVFQGLPNEDFREFYNNYETLAALKNRSESQKKAGLSLASLQITRRIKSAITNSKQVYEENRETVYDLLMEWGPKKIPRSPYKQRDDRHKATTAGQDGSSTLLVSQPRRWAMLRDTDEKKFAPS</sequence>
<comment type="caution">
    <text evidence="2">The sequence shown here is derived from an EMBL/GenBank/DDBJ whole genome shotgun (WGS) entry which is preliminary data.</text>
</comment>